<dbReference type="SUPFAM" id="SSF81901">
    <property type="entry name" value="HCP-like"/>
    <property type="match status" value="1"/>
</dbReference>
<sequence>MAQQDLPSGRRYIEALEANGDFTTALQVCERMWDLGFPSGRVDAAWIVKDAGNVGRAIDLMTEALTLLDDEHVPLAEGVIGHWRWHYLNDPAAETQLRRGMHAYGTARADLAHLLIATGRHAEARSILCEGASQKVVECILPLARLLEDDGDRRAAEDLYRHGIELGDGHSAWNLAVLLIEDGRPEEAARWQWTAAEMGDELAIQYLADRDPLG</sequence>
<protein>
    <submittedName>
        <fullName evidence="1">Tetratricopeptide repeat protein</fullName>
    </submittedName>
</protein>
<keyword evidence="2" id="KW-1185">Reference proteome</keyword>
<accession>A0A5J5J107</accession>
<dbReference type="OrthoDB" id="5181078at2"/>
<dbReference type="InterPro" id="IPR011990">
    <property type="entry name" value="TPR-like_helical_dom_sf"/>
</dbReference>
<dbReference type="Pfam" id="PF07721">
    <property type="entry name" value="TPR_4"/>
    <property type="match status" value="2"/>
</dbReference>
<comment type="caution">
    <text evidence="1">The sequence shown here is derived from an EMBL/GenBank/DDBJ whole genome shotgun (WGS) entry which is preliminary data.</text>
</comment>
<dbReference type="Gene3D" id="1.25.40.10">
    <property type="entry name" value="Tetratricopeptide repeat domain"/>
    <property type="match status" value="1"/>
</dbReference>
<evidence type="ECO:0000313" key="2">
    <source>
        <dbReference type="Proteomes" id="UP000325827"/>
    </source>
</evidence>
<dbReference type="RefSeq" id="WP_150449187.1">
    <property type="nucleotide sequence ID" value="NZ_VYSA01000002.1"/>
</dbReference>
<gene>
    <name evidence="1" type="ORF">F6B43_12170</name>
</gene>
<dbReference type="InterPro" id="IPR011717">
    <property type="entry name" value="TPR-4"/>
</dbReference>
<dbReference type="AlphaFoldDB" id="A0A5J5J107"/>
<reference evidence="2" key="1">
    <citation type="submission" date="2019-09" db="EMBL/GenBank/DDBJ databases">
        <title>Mumia zhuanghuii sp. nov. isolated from the intestinal contents of plateau pika (Ochotona curzoniae) in the Qinghai-Tibet plateau of China.</title>
        <authorList>
            <person name="Tian Z."/>
        </authorList>
    </citation>
    <scope>NUCLEOTIDE SEQUENCE [LARGE SCALE GENOMIC DNA]</scope>
    <source>
        <strain evidence="2">JCM 30598</strain>
    </source>
</reference>
<name>A0A5J5J107_9MICO</name>
<organism evidence="1 2">
    <name type="scientific">Microbacterium rhizomatis</name>
    <dbReference type="NCBI Taxonomy" id="1631477"/>
    <lineage>
        <taxon>Bacteria</taxon>
        <taxon>Bacillati</taxon>
        <taxon>Actinomycetota</taxon>
        <taxon>Actinomycetes</taxon>
        <taxon>Micrococcales</taxon>
        <taxon>Microbacteriaceae</taxon>
        <taxon>Microbacterium</taxon>
    </lineage>
</organism>
<dbReference type="GO" id="GO:0042802">
    <property type="term" value="F:identical protein binding"/>
    <property type="evidence" value="ECO:0007669"/>
    <property type="project" value="InterPro"/>
</dbReference>
<dbReference type="Proteomes" id="UP000325827">
    <property type="component" value="Unassembled WGS sequence"/>
</dbReference>
<proteinExistence type="predicted"/>
<evidence type="ECO:0000313" key="1">
    <source>
        <dbReference type="EMBL" id="KAA9108155.1"/>
    </source>
</evidence>
<dbReference type="EMBL" id="VYSA01000002">
    <property type="protein sequence ID" value="KAA9108155.1"/>
    <property type="molecule type" value="Genomic_DNA"/>
</dbReference>